<gene>
    <name evidence="1" type="ORF">FRZ61_51740</name>
</gene>
<dbReference type="EMBL" id="CP042582">
    <property type="protein sequence ID" value="QEX25227.1"/>
    <property type="molecule type" value="Genomic_DNA"/>
</dbReference>
<dbReference type="Proteomes" id="UP000325797">
    <property type="component" value="Chromosome"/>
</dbReference>
<dbReference type="RefSeq" id="WP_151120505.1">
    <property type="nucleotide sequence ID" value="NZ_CP042582.1"/>
</dbReference>
<reference evidence="1 2" key="1">
    <citation type="submission" date="2019-08" db="EMBL/GenBank/DDBJ databases">
        <title>Hyperibacter terrae gen. nov., sp. nov. and Hyperibacter viscosus sp. nov., two new members in the family Rhodospirillaceae isolated from the rhizosphere of Hypericum perforatum.</title>
        <authorList>
            <person name="Noviana Z."/>
        </authorList>
    </citation>
    <scope>NUCLEOTIDE SEQUENCE [LARGE SCALE GENOMIC DNA]</scope>
    <source>
        <strain evidence="1 2">R5959</strain>
    </source>
</reference>
<proteinExistence type="predicted"/>
<evidence type="ECO:0000313" key="2">
    <source>
        <dbReference type="Proteomes" id="UP000325797"/>
    </source>
</evidence>
<dbReference type="AlphaFoldDB" id="A0A5J6N6M7"/>
<sequence length="244" mass="25820">MGDVVGQLWAASLACSPALRCRLIDACVVPHIDGLKGHVLQAVSRHLRALAETDAGLVVAGRSNAEEAVNAWIALERAIATTNPELVPLAHAFHARLASRHQSAYGALARKQRLDLARCARLKTEALHAAALKAAGEGLAAAEALERISNQWRAGLPTRLPGLRAIELTGARWFSGEGREAFAAALLSRAETIAGVHAAYPEDAPVHWPPNPNQDELLRFAFAAARLPAAITAGESGEEKGTEP</sequence>
<keyword evidence="2" id="KW-1185">Reference proteome</keyword>
<accession>A0A5J6N6M7</accession>
<evidence type="ECO:0000313" key="1">
    <source>
        <dbReference type="EMBL" id="QEX25227.1"/>
    </source>
</evidence>
<name>A0A5J6N6M7_9PROT</name>
<organism evidence="1 2">
    <name type="scientific">Hypericibacter adhaerens</name>
    <dbReference type="NCBI Taxonomy" id="2602016"/>
    <lineage>
        <taxon>Bacteria</taxon>
        <taxon>Pseudomonadati</taxon>
        <taxon>Pseudomonadota</taxon>
        <taxon>Alphaproteobacteria</taxon>
        <taxon>Rhodospirillales</taxon>
        <taxon>Dongiaceae</taxon>
        <taxon>Hypericibacter</taxon>
    </lineage>
</organism>
<protein>
    <submittedName>
        <fullName evidence="1">Uncharacterized protein</fullName>
    </submittedName>
</protein>
<dbReference type="OrthoDB" id="8480980at2"/>
<dbReference type="KEGG" id="hadh:FRZ61_51740"/>